<dbReference type="InterPro" id="IPR004827">
    <property type="entry name" value="bZIP"/>
</dbReference>
<dbReference type="Gene3D" id="1.20.5.170">
    <property type="match status" value="1"/>
</dbReference>
<dbReference type="EMBL" id="HBFW01020136">
    <property type="protein sequence ID" value="CAD8941883.1"/>
    <property type="molecule type" value="Transcribed_RNA"/>
</dbReference>
<feature type="region of interest" description="Disordered" evidence="1">
    <location>
        <begin position="208"/>
        <end position="244"/>
    </location>
</feature>
<gene>
    <name evidence="3" type="ORF">CTEN0397_LOCUS12948</name>
    <name evidence="4" type="ORF">CTEN0397_LOCUS12949</name>
</gene>
<dbReference type="Pfam" id="PF00170">
    <property type="entry name" value="bZIP_1"/>
    <property type="match status" value="1"/>
</dbReference>
<proteinExistence type="predicted"/>
<feature type="region of interest" description="Disordered" evidence="1">
    <location>
        <begin position="143"/>
        <end position="173"/>
    </location>
</feature>
<feature type="compositionally biased region" description="Low complexity" evidence="1">
    <location>
        <begin position="219"/>
        <end position="244"/>
    </location>
</feature>
<feature type="compositionally biased region" description="Polar residues" evidence="1">
    <location>
        <begin position="157"/>
        <end position="173"/>
    </location>
</feature>
<dbReference type="PROSITE" id="PS00036">
    <property type="entry name" value="BZIP_BASIC"/>
    <property type="match status" value="1"/>
</dbReference>
<dbReference type="CDD" id="cd14686">
    <property type="entry name" value="bZIP"/>
    <property type="match status" value="1"/>
</dbReference>
<dbReference type="EMBL" id="HBFW01020135">
    <property type="protein sequence ID" value="CAD8941882.1"/>
    <property type="molecule type" value="Transcribed_RNA"/>
</dbReference>
<evidence type="ECO:0000313" key="4">
    <source>
        <dbReference type="EMBL" id="CAD8941883.1"/>
    </source>
</evidence>
<dbReference type="AlphaFoldDB" id="A0A6U1S8L5"/>
<dbReference type="InterPro" id="IPR046347">
    <property type="entry name" value="bZIP_sf"/>
</dbReference>
<name>A0A6U1S8L5_CYCTE</name>
<dbReference type="SUPFAM" id="SSF57959">
    <property type="entry name" value="Leucine zipper domain"/>
    <property type="match status" value="1"/>
</dbReference>
<evidence type="ECO:0000313" key="3">
    <source>
        <dbReference type="EMBL" id="CAD8941882.1"/>
    </source>
</evidence>
<dbReference type="SMART" id="SM00338">
    <property type="entry name" value="BRLZ"/>
    <property type="match status" value="1"/>
</dbReference>
<evidence type="ECO:0000259" key="2">
    <source>
        <dbReference type="PROSITE" id="PS50217"/>
    </source>
</evidence>
<feature type="compositionally biased region" description="Low complexity" evidence="1">
    <location>
        <begin position="147"/>
        <end position="156"/>
    </location>
</feature>
<accession>A0A6U1S8L5</accession>
<feature type="region of interest" description="Disordered" evidence="1">
    <location>
        <begin position="336"/>
        <end position="361"/>
    </location>
</feature>
<sequence length="361" mass="37860">MTTEVTELNVDDTTNEEVKVGQNVPMKKRKKTDVGESETAEFFDDSKRVKIEDAVGVVDDAVAVAGEDEGLRPIKRAPMSKAREIRLEQNRKAARESRRRKKVMIEELQRSVIFFSRANGTLKQQNDELSRILMQAQAQIAATESGQQGAQDNQQQPNTTESSTPDQNGAANTPSQIQFQNMAQQAQAQAVATQAMYESQGFPPAAARAAAQTINASTPAAAAGQPAQTPAAPAPGQGLPQMQPGATMQAMANFQQAAAAAMQAAMGMNPASAAANSANTAAPTQQSYTDTLNALAMQQAAAVGQAQFAVLGIPQNVPNTTFMTHPGMMTGAPIAWQQPGAPAPAPQAAPAPQPAAQQASG</sequence>
<protein>
    <recommendedName>
        <fullName evidence="2">BZIP domain-containing protein</fullName>
    </recommendedName>
</protein>
<dbReference type="PROSITE" id="PS50217">
    <property type="entry name" value="BZIP"/>
    <property type="match status" value="1"/>
</dbReference>
<reference evidence="4" key="1">
    <citation type="submission" date="2021-01" db="EMBL/GenBank/DDBJ databases">
        <authorList>
            <person name="Corre E."/>
            <person name="Pelletier E."/>
            <person name="Niang G."/>
            <person name="Scheremetjew M."/>
            <person name="Finn R."/>
            <person name="Kale V."/>
            <person name="Holt S."/>
            <person name="Cochrane G."/>
            <person name="Meng A."/>
            <person name="Brown T."/>
            <person name="Cohen L."/>
        </authorList>
    </citation>
    <scope>NUCLEOTIDE SEQUENCE</scope>
    <source>
        <strain evidence="4">ECT3854</strain>
    </source>
</reference>
<organism evidence="4">
    <name type="scientific">Cyclophora tenuis</name>
    <name type="common">Marine diatom</name>
    <dbReference type="NCBI Taxonomy" id="216820"/>
    <lineage>
        <taxon>Eukaryota</taxon>
        <taxon>Sar</taxon>
        <taxon>Stramenopiles</taxon>
        <taxon>Ochrophyta</taxon>
        <taxon>Bacillariophyta</taxon>
        <taxon>Fragilariophyceae</taxon>
        <taxon>Fragilariophycidae</taxon>
        <taxon>Cyclophorales</taxon>
        <taxon>Cyclophoraceae</taxon>
        <taxon>Cyclophora</taxon>
    </lineage>
</organism>
<feature type="compositionally biased region" description="Pro residues" evidence="1">
    <location>
        <begin position="341"/>
        <end position="353"/>
    </location>
</feature>
<feature type="domain" description="BZIP" evidence="2">
    <location>
        <begin position="80"/>
        <end position="143"/>
    </location>
</feature>
<evidence type="ECO:0000256" key="1">
    <source>
        <dbReference type="SAM" id="MobiDB-lite"/>
    </source>
</evidence>
<dbReference type="GO" id="GO:0003700">
    <property type="term" value="F:DNA-binding transcription factor activity"/>
    <property type="evidence" value="ECO:0007669"/>
    <property type="project" value="InterPro"/>
</dbReference>